<dbReference type="Proteomes" id="UP001370490">
    <property type="component" value="Unassembled WGS sequence"/>
</dbReference>
<gene>
    <name evidence="1" type="ORF">RJ641_034985</name>
</gene>
<evidence type="ECO:0000313" key="1">
    <source>
        <dbReference type="EMBL" id="KAK6934830.1"/>
    </source>
</evidence>
<sequence>MPQRLASTDVTRTKIEAFSSLCLKKYWPPQLMKAMQYARWVGWLMGEPEFVMIRIYSRTNYIENVLSSAIAEKQYCPRVCWGVEVLHWLMSSGRRFPVAELDFGFKETGSWDSPVQPLKRIGVSYMNQRPSAKGDRSSRTISAILWPEMAASTLESDSIFQPHVYLKSSSTLEQLQRALWLLFITDRNKLCTNKTREIYGW</sequence>
<organism evidence="1 2">
    <name type="scientific">Dillenia turbinata</name>
    <dbReference type="NCBI Taxonomy" id="194707"/>
    <lineage>
        <taxon>Eukaryota</taxon>
        <taxon>Viridiplantae</taxon>
        <taxon>Streptophyta</taxon>
        <taxon>Embryophyta</taxon>
        <taxon>Tracheophyta</taxon>
        <taxon>Spermatophyta</taxon>
        <taxon>Magnoliopsida</taxon>
        <taxon>eudicotyledons</taxon>
        <taxon>Gunneridae</taxon>
        <taxon>Pentapetalae</taxon>
        <taxon>Dilleniales</taxon>
        <taxon>Dilleniaceae</taxon>
        <taxon>Dillenia</taxon>
    </lineage>
</organism>
<name>A0AAN8ZHT0_9MAGN</name>
<keyword evidence="2" id="KW-1185">Reference proteome</keyword>
<reference evidence="1 2" key="1">
    <citation type="submission" date="2023-12" db="EMBL/GenBank/DDBJ databases">
        <title>A high-quality genome assembly for Dillenia turbinata (Dilleniales).</title>
        <authorList>
            <person name="Chanderbali A."/>
        </authorList>
    </citation>
    <scope>NUCLEOTIDE SEQUENCE [LARGE SCALE GENOMIC DNA]</scope>
    <source>
        <strain evidence="1">LSX21</strain>
        <tissue evidence="1">Leaf</tissue>
    </source>
</reference>
<comment type="caution">
    <text evidence="1">The sequence shown here is derived from an EMBL/GenBank/DDBJ whole genome shotgun (WGS) entry which is preliminary data.</text>
</comment>
<proteinExistence type="predicted"/>
<dbReference type="AlphaFoldDB" id="A0AAN8ZHT0"/>
<dbReference type="EMBL" id="JBAMMX010000008">
    <property type="protein sequence ID" value="KAK6934830.1"/>
    <property type="molecule type" value="Genomic_DNA"/>
</dbReference>
<protein>
    <submittedName>
        <fullName evidence="1">Uncharacterized protein</fullName>
    </submittedName>
</protein>
<feature type="non-terminal residue" evidence="1">
    <location>
        <position position="201"/>
    </location>
</feature>
<evidence type="ECO:0000313" key="2">
    <source>
        <dbReference type="Proteomes" id="UP001370490"/>
    </source>
</evidence>
<accession>A0AAN8ZHT0</accession>